<dbReference type="Proteomes" id="UP000176992">
    <property type="component" value="Unassembled WGS sequence"/>
</dbReference>
<protein>
    <recommendedName>
        <fullName evidence="3">Response regulatory domain-containing protein</fullName>
    </recommendedName>
</protein>
<name>A0A1F5YDR5_9BACT</name>
<feature type="modified residue" description="4-aspartylphosphate" evidence="2">
    <location>
        <position position="53"/>
    </location>
</feature>
<feature type="domain" description="Response regulatory" evidence="3">
    <location>
        <begin position="5"/>
        <end position="120"/>
    </location>
</feature>
<sequence length="126" mass="14288">MLKSKILFIQSDKAILNYCRLLLDEQYSVLAARDCREGLELAAREAPDLILVDLGEEADQGLALCGAVLREKTTRKIPLIVLYDMRHREFVGRARKMGVVDHIPKPIIPTLFLKRIQTALERYPGA</sequence>
<organism evidence="4 5">
    <name type="scientific">Candidatus Glassbacteria bacterium GWA2_58_10</name>
    <dbReference type="NCBI Taxonomy" id="1817865"/>
    <lineage>
        <taxon>Bacteria</taxon>
        <taxon>Candidatus Glassiibacteriota</taxon>
    </lineage>
</organism>
<dbReference type="PANTHER" id="PTHR44591">
    <property type="entry name" value="STRESS RESPONSE REGULATOR PROTEIN 1"/>
    <property type="match status" value="1"/>
</dbReference>
<reference evidence="4 5" key="1">
    <citation type="journal article" date="2016" name="Nat. Commun.">
        <title>Thousands of microbial genomes shed light on interconnected biogeochemical processes in an aquifer system.</title>
        <authorList>
            <person name="Anantharaman K."/>
            <person name="Brown C.T."/>
            <person name="Hug L.A."/>
            <person name="Sharon I."/>
            <person name="Castelle C.J."/>
            <person name="Probst A.J."/>
            <person name="Thomas B.C."/>
            <person name="Singh A."/>
            <person name="Wilkins M.J."/>
            <person name="Karaoz U."/>
            <person name="Brodie E.L."/>
            <person name="Williams K.H."/>
            <person name="Hubbard S.S."/>
            <person name="Banfield J.F."/>
        </authorList>
    </citation>
    <scope>NUCLEOTIDE SEQUENCE [LARGE SCALE GENOMIC DNA]</scope>
</reference>
<gene>
    <name evidence="4" type="ORF">A2Z86_01170</name>
</gene>
<evidence type="ECO:0000256" key="1">
    <source>
        <dbReference type="ARBA" id="ARBA00022553"/>
    </source>
</evidence>
<evidence type="ECO:0000256" key="2">
    <source>
        <dbReference type="PROSITE-ProRule" id="PRU00169"/>
    </source>
</evidence>
<dbReference type="Gene3D" id="3.40.50.2300">
    <property type="match status" value="1"/>
</dbReference>
<dbReference type="CDD" id="cd00156">
    <property type="entry name" value="REC"/>
    <property type="match status" value="1"/>
</dbReference>
<proteinExistence type="predicted"/>
<evidence type="ECO:0000259" key="3">
    <source>
        <dbReference type="PROSITE" id="PS50110"/>
    </source>
</evidence>
<comment type="caution">
    <text evidence="4">The sequence shown here is derived from an EMBL/GenBank/DDBJ whole genome shotgun (WGS) entry which is preliminary data.</text>
</comment>
<dbReference type="GO" id="GO:0000160">
    <property type="term" value="P:phosphorelay signal transduction system"/>
    <property type="evidence" value="ECO:0007669"/>
    <property type="project" value="InterPro"/>
</dbReference>
<dbReference type="PROSITE" id="PS50110">
    <property type="entry name" value="RESPONSE_REGULATORY"/>
    <property type="match status" value="1"/>
</dbReference>
<dbReference type="InterPro" id="IPR011006">
    <property type="entry name" value="CheY-like_superfamily"/>
</dbReference>
<dbReference type="InterPro" id="IPR001789">
    <property type="entry name" value="Sig_transdc_resp-reg_receiver"/>
</dbReference>
<keyword evidence="1 2" id="KW-0597">Phosphoprotein</keyword>
<dbReference type="Pfam" id="PF00072">
    <property type="entry name" value="Response_reg"/>
    <property type="match status" value="1"/>
</dbReference>
<evidence type="ECO:0000313" key="4">
    <source>
        <dbReference type="EMBL" id="OGF98304.1"/>
    </source>
</evidence>
<dbReference type="AlphaFoldDB" id="A0A1F5YDR5"/>
<dbReference type="EMBL" id="MFIV01000130">
    <property type="protein sequence ID" value="OGF98304.1"/>
    <property type="molecule type" value="Genomic_DNA"/>
</dbReference>
<evidence type="ECO:0000313" key="5">
    <source>
        <dbReference type="Proteomes" id="UP000176992"/>
    </source>
</evidence>
<dbReference type="InterPro" id="IPR050595">
    <property type="entry name" value="Bact_response_regulator"/>
</dbReference>
<dbReference type="PANTHER" id="PTHR44591:SF3">
    <property type="entry name" value="RESPONSE REGULATORY DOMAIN-CONTAINING PROTEIN"/>
    <property type="match status" value="1"/>
</dbReference>
<dbReference type="SUPFAM" id="SSF52172">
    <property type="entry name" value="CheY-like"/>
    <property type="match status" value="1"/>
</dbReference>
<accession>A0A1F5YDR5</accession>
<dbReference type="SMART" id="SM00448">
    <property type="entry name" value="REC"/>
    <property type="match status" value="1"/>
</dbReference>